<dbReference type="EMBL" id="FQ032812">
    <property type="protein sequence ID" value="CBL87192.1"/>
    <property type="molecule type" value="Genomic_DNA"/>
</dbReference>
<feature type="active site" evidence="4">
    <location>
        <position position="262"/>
    </location>
</feature>
<dbReference type="InterPro" id="IPR015590">
    <property type="entry name" value="Aldehyde_DH_dom"/>
</dbReference>
<evidence type="ECO:0000256" key="1">
    <source>
        <dbReference type="ARBA" id="ARBA00009986"/>
    </source>
</evidence>
<dbReference type="InterPro" id="IPR016163">
    <property type="entry name" value="Ald_DH_C"/>
</dbReference>
<evidence type="ECO:0000259" key="6">
    <source>
        <dbReference type="Pfam" id="PF00171"/>
    </source>
</evidence>
<dbReference type="InterPro" id="IPR016160">
    <property type="entry name" value="Ald_DH_CS_CYS"/>
</dbReference>
<dbReference type="PROSITE" id="PS00687">
    <property type="entry name" value="ALDEHYDE_DEHYDR_GLU"/>
    <property type="match status" value="1"/>
</dbReference>
<evidence type="ECO:0000313" key="8">
    <source>
        <dbReference type="EMBL" id="CBL87220.1"/>
    </source>
</evidence>
<protein>
    <submittedName>
        <fullName evidence="7">Aldehyde dehydrogenase</fullName>
    </submittedName>
</protein>
<proteinExistence type="inferred from homology"/>
<accession>F4MM29</accession>
<dbReference type="Gene3D" id="3.40.605.10">
    <property type="entry name" value="Aldehyde Dehydrogenase, Chain A, domain 1"/>
    <property type="match status" value="1"/>
</dbReference>
<dbReference type="GO" id="GO:0004030">
    <property type="term" value="F:aldehyde dehydrogenase [NAD(P)+] activity"/>
    <property type="evidence" value="ECO:0007669"/>
    <property type="project" value="UniProtKB-ARBA"/>
</dbReference>
<organism evidence="7">
    <name type="scientific">uncultured Sphingobacteriia bacterium</name>
    <dbReference type="NCBI Taxonomy" id="246143"/>
    <lineage>
        <taxon>Bacteria</taxon>
        <taxon>Pseudomonadati</taxon>
        <taxon>Bacteroidota</taxon>
        <taxon>Sphingobacteriia</taxon>
        <taxon>environmental samples</taxon>
    </lineage>
</organism>
<dbReference type="Gene3D" id="3.40.309.10">
    <property type="entry name" value="Aldehyde Dehydrogenase, Chain A, domain 2"/>
    <property type="match status" value="1"/>
</dbReference>
<dbReference type="CDD" id="cd07093">
    <property type="entry name" value="ALDH_F8_HMSADH"/>
    <property type="match status" value="1"/>
</dbReference>
<evidence type="ECO:0000256" key="5">
    <source>
        <dbReference type="RuleBase" id="RU003345"/>
    </source>
</evidence>
<evidence type="ECO:0000313" key="7">
    <source>
        <dbReference type="EMBL" id="CBL87192.1"/>
    </source>
</evidence>
<evidence type="ECO:0000256" key="4">
    <source>
        <dbReference type="PROSITE-ProRule" id="PRU10007"/>
    </source>
</evidence>
<dbReference type="Pfam" id="PF00171">
    <property type="entry name" value="Aldedh"/>
    <property type="match status" value="1"/>
</dbReference>
<gene>
    <name evidence="7" type="ORF">S3_891_0017</name>
    <name evidence="8" type="ORF">S3_892_0012</name>
</gene>
<reference evidence="8" key="2">
    <citation type="journal article" date="2012" name="Environ. Microbiol.">
        <title>Genomic content of uncultured Bacteroidetes from contrasting oceanic provinces in the North Atlantic Ocean.</title>
        <authorList>
            <person name="Gomez-Pereira P.R."/>
            <person name="Schuler M."/>
            <person name="Fuchs B.M."/>
            <person name="Bennke C."/>
            <person name="Teeling H."/>
            <person name="Waldmann J."/>
            <person name="Richter M."/>
            <person name="Barbe V."/>
            <person name="Bataille E."/>
            <person name="Glockner F.O."/>
            <person name="Amann R."/>
        </authorList>
    </citation>
    <scope>NUCLEOTIDE SEQUENCE</scope>
</reference>
<dbReference type="InterPro" id="IPR016162">
    <property type="entry name" value="Ald_DH_N"/>
</dbReference>
<dbReference type="AlphaFoldDB" id="F4MM29"/>
<dbReference type="SUPFAM" id="SSF53720">
    <property type="entry name" value="ALDH-like"/>
    <property type="match status" value="1"/>
</dbReference>
<evidence type="ECO:0000256" key="2">
    <source>
        <dbReference type="ARBA" id="ARBA00023002"/>
    </source>
</evidence>
<dbReference type="FunFam" id="3.40.309.10:FF:000012">
    <property type="entry name" value="Betaine aldehyde dehydrogenase"/>
    <property type="match status" value="1"/>
</dbReference>
<keyword evidence="3" id="KW-0520">NAD</keyword>
<dbReference type="InterPro" id="IPR016161">
    <property type="entry name" value="Ald_DH/histidinol_DH"/>
</dbReference>
<keyword evidence="2 5" id="KW-0560">Oxidoreductase</keyword>
<feature type="domain" description="Aldehyde dehydrogenase" evidence="6">
    <location>
        <begin position="33"/>
        <end position="490"/>
    </location>
</feature>
<dbReference type="InterPro" id="IPR029510">
    <property type="entry name" value="Ald_DH_CS_GLU"/>
</dbReference>
<evidence type="ECO:0000256" key="3">
    <source>
        <dbReference type="ARBA" id="ARBA00023027"/>
    </source>
</evidence>
<dbReference type="EMBL" id="FQ032813">
    <property type="protein sequence ID" value="CBL87220.1"/>
    <property type="molecule type" value="Genomic_DNA"/>
</dbReference>
<comment type="similarity">
    <text evidence="1 5">Belongs to the aldehyde dehydrogenase family.</text>
</comment>
<dbReference type="FunFam" id="3.40.605.10:FF:000001">
    <property type="entry name" value="Aldehyde dehydrogenase 1"/>
    <property type="match status" value="1"/>
</dbReference>
<sequence>MLKITAAIITDLTLIMKIKNYINGELLDPIEGNQIDNIEPATGKVFGTIPDSQSTDVQKAVDTAQAAFPSWSSLDQNKRAQYMFAIADGIRARFEDFVAAESQDNGKPISLARAVDIPRAISNFEHFGHAITQFSSESHSMPGVAINYTLRQPIGIVGCISPWNLPLYLFSWKIAPALAAGNCVIAKPSEVTPLTGYLLSKVCKDVGLPPGVLNILHGTGPSLGDAIVSHPKIKAISFTGGTTTGKIIAAKAAPMFKKLSLELGGKNPNIIFADCDYDEMLRTTVRSSFANQGQICLCGSRIIVEDKIYEKFVADFTDKVSKMKVGDPNDANTKLGALVSKPHMEKVLSYIEVAKEEGGKIETGGHQVNLEGRCSDGYFVRPTVITGLSPNARCNQEEIFGPVVTITPFSTEEEALSIANSVVYGLSCTIWTNNIKKAHNLASQIEAGVVWINCWLLRDLRTPFGGMKASGVGREGGLEVLRFFTEAKNVCVKL</sequence>
<dbReference type="PANTHER" id="PTHR43720">
    <property type="entry name" value="2-AMINOMUCONIC SEMIALDEHYDE DEHYDROGENASE"/>
    <property type="match status" value="1"/>
</dbReference>
<name>F4MM29_9BACT</name>
<dbReference type="PROSITE" id="PS00070">
    <property type="entry name" value="ALDEHYDE_DEHYDR_CYS"/>
    <property type="match status" value="1"/>
</dbReference>
<dbReference type="PANTHER" id="PTHR43720:SF2">
    <property type="entry name" value="2-AMINOMUCONIC SEMIALDEHYDE DEHYDROGENASE"/>
    <property type="match status" value="1"/>
</dbReference>
<reference evidence="7" key="1">
    <citation type="submission" date="2010-05" db="EMBL/GenBank/DDBJ databases">
        <authorList>
            <person name="Genoscope - CEA"/>
        </authorList>
    </citation>
    <scope>NUCLEOTIDE SEQUENCE</scope>
</reference>